<sequence>MNIKAVLGVAGVHHAESDRANKVGRVFESLVLLALLAVFMQIVLFYAGYEFEPPWFNDLVWAVFALELVVNLILVRYRWRYLRQNWLNVAIVVLAFPLINWGSSWVLIMRSLRLILLIRFFTSFFKDAIIILKSNRFGQTLIAFALLIVGAGSMFAYLEDRTFIDGIWYAIVTITTVGYGDVVPQSEHGRIFGSILILFGVLFFSLVTANISAFLIGSDQRRLEKDILTYMQQTESRLAKQSLENERYVENLMTHFSAEIESLKKELAEMRKKERKDEVNSRLRQDKRE</sequence>
<evidence type="ECO:0000313" key="11">
    <source>
        <dbReference type="EMBL" id="MBF6058284.1"/>
    </source>
</evidence>
<name>A0ABS0BY01_9GAMM</name>
<feature type="transmembrane region" description="Helical" evidence="9">
    <location>
        <begin position="29"/>
        <end position="49"/>
    </location>
</feature>
<feature type="transmembrane region" description="Helical" evidence="9">
    <location>
        <begin position="191"/>
        <end position="216"/>
    </location>
</feature>
<feature type="transmembrane region" description="Helical" evidence="9">
    <location>
        <begin position="55"/>
        <end position="74"/>
    </location>
</feature>
<proteinExistence type="predicted"/>
<feature type="transmembrane region" description="Helical" evidence="9">
    <location>
        <begin position="86"/>
        <end position="108"/>
    </location>
</feature>
<evidence type="ECO:0000256" key="7">
    <source>
        <dbReference type="ARBA" id="ARBA00023303"/>
    </source>
</evidence>
<dbReference type="EMBL" id="JACBGI020000014">
    <property type="protein sequence ID" value="MBF6058284.1"/>
    <property type="molecule type" value="Genomic_DNA"/>
</dbReference>
<reference evidence="11 12" key="1">
    <citation type="submission" date="2020-06" db="EMBL/GenBank/DDBJ databases">
        <authorList>
            <person name="Scott K."/>
        </authorList>
    </citation>
    <scope>NUCLEOTIDE SEQUENCE [LARGE SCALE GENOMIC DNA]</scope>
    <source>
        <strain evidence="11 12">HH1</strain>
    </source>
</reference>
<dbReference type="RefSeq" id="WP_185978428.1">
    <property type="nucleotide sequence ID" value="NZ_JACBGI020000014.1"/>
</dbReference>
<keyword evidence="7" id="KW-0407">Ion channel</keyword>
<reference evidence="11 12" key="2">
    <citation type="submission" date="2020-11" db="EMBL/GenBank/DDBJ databases">
        <title>Sulfur oxidizing isolate from Hospital Hole Sinkhole.</title>
        <authorList>
            <person name="Scott K.M."/>
        </authorList>
    </citation>
    <scope>NUCLEOTIDE SEQUENCE [LARGE SCALE GENOMIC DNA]</scope>
    <source>
        <strain evidence="11 12">HH1</strain>
    </source>
</reference>
<keyword evidence="6 9" id="KW-0472">Membrane</keyword>
<organism evidence="11 12">
    <name type="scientific">Thiomicrorhabdus heinhorstiae</name>
    <dbReference type="NCBI Taxonomy" id="2748010"/>
    <lineage>
        <taxon>Bacteria</taxon>
        <taxon>Pseudomonadati</taxon>
        <taxon>Pseudomonadota</taxon>
        <taxon>Gammaproteobacteria</taxon>
        <taxon>Thiotrichales</taxon>
        <taxon>Piscirickettsiaceae</taxon>
        <taxon>Thiomicrorhabdus</taxon>
    </lineage>
</organism>
<accession>A0ABS0BY01</accession>
<feature type="transmembrane region" description="Helical" evidence="9">
    <location>
        <begin position="141"/>
        <end position="158"/>
    </location>
</feature>
<protein>
    <submittedName>
        <fullName evidence="11">Ion transporter</fullName>
    </submittedName>
</protein>
<evidence type="ECO:0000256" key="1">
    <source>
        <dbReference type="ARBA" id="ARBA00004141"/>
    </source>
</evidence>
<keyword evidence="5" id="KW-0406">Ion transport</keyword>
<evidence type="ECO:0000256" key="2">
    <source>
        <dbReference type="ARBA" id="ARBA00022448"/>
    </source>
</evidence>
<comment type="caution">
    <text evidence="11">The sequence shown here is derived from an EMBL/GenBank/DDBJ whole genome shotgun (WGS) entry which is preliminary data.</text>
</comment>
<dbReference type="PANTHER" id="PTHR11537">
    <property type="entry name" value="VOLTAGE-GATED POTASSIUM CHANNEL"/>
    <property type="match status" value="1"/>
</dbReference>
<evidence type="ECO:0000256" key="9">
    <source>
        <dbReference type="SAM" id="Phobius"/>
    </source>
</evidence>
<evidence type="ECO:0000256" key="8">
    <source>
        <dbReference type="SAM" id="Coils"/>
    </source>
</evidence>
<keyword evidence="8" id="KW-0175">Coiled coil</keyword>
<dbReference type="PRINTS" id="PR00169">
    <property type="entry name" value="KCHANNEL"/>
</dbReference>
<keyword evidence="12" id="KW-1185">Reference proteome</keyword>
<feature type="domain" description="Potassium channel" evidence="10">
    <location>
        <begin position="144"/>
        <end position="215"/>
    </location>
</feature>
<comment type="subcellular location">
    <subcellularLocation>
        <location evidence="1">Membrane</location>
        <topology evidence="1">Multi-pass membrane protein</topology>
    </subcellularLocation>
</comment>
<keyword evidence="3 9" id="KW-0812">Transmembrane</keyword>
<evidence type="ECO:0000256" key="3">
    <source>
        <dbReference type="ARBA" id="ARBA00022692"/>
    </source>
</evidence>
<dbReference type="InterPro" id="IPR013099">
    <property type="entry name" value="K_chnl_dom"/>
</dbReference>
<gene>
    <name evidence="11" type="ORF">H8792_008010</name>
</gene>
<evidence type="ECO:0000313" key="12">
    <source>
        <dbReference type="Proteomes" id="UP001193680"/>
    </source>
</evidence>
<dbReference type="InterPro" id="IPR027359">
    <property type="entry name" value="Volt_channel_dom_sf"/>
</dbReference>
<dbReference type="Gene3D" id="1.10.287.70">
    <property type="match status" value="1"/>
</dbReference>
<evidence type="ECO:0000259" key="10">
    <source>
        <dbReference type="Pfam" id="PF07885"/>
    </source>
</evidence>
<feature type="coiled-coil region" evidence="8">
    <location>
        <begin position="231"/>
        <end position="280"/>
    </location>
</feature>
<dbReference type="Gene3D" id="1.20.120.350">
    <property type="entry name" value="Voltage-gated potassium channels. Chain C"/>
    <property type="match status" value="1"/>
</dbReference>
<evidence type="ECO:0000256" key="6">
    <source>
        <dbReference type="ARBA" id="ARBA00023136"/>
    </source>
</evidence>
<keyword evidence="2" id="KW-0813">Transport</keyword>
<dbReference type="SUPFAM" id="SSF81324">
    <property type="entry name" value="Voltage-gated potassium channels"/>
    <property type="match status" value="1"/>
</dbReference>
<keyword evidence="4 9" id="KW-1133">Transmembrane helix</keyword>
<dbReference type="PANTHER" id="PTHR11537:SF254">
    <property type="entry name" value="POTASSIUM VOLTAGE-GATED CHANNEL PROTEIN SHAB"/>
    <property type="match status" value="1"/>
</dbReference>
<evidence type="ECO:0000256" key="4">
    <source>
        <dbReference type="ARBA" id="ARBA00022989"/>
    </source>
</evidence>
<dbReference type="Pfam" id="PF07885">
    <property type="entry name" value="Ion_trans_2"/>
    <property type="match status" value="1"/>
</dbReference>
<dbReference type="InterPro" id="IPR028325">
    <property type="entry name" value="VG_K_chnl"/>
</dbReference>
<dbReference type="Proteomes" id="UP001193680">
    <property type="component" value="Unassembled WGS sequence"/>
</dbReference>
<evidence type="ECO:0000256" key="5">
    <source>
        <dbReference type="ARBA" id="ARBA00023065"/>
    </source>
</evidence>